<dbReference type="Pfam" id="PF00072">
    <property type="entry name" value="Response_reg"/>
    <property type="match status" value="1"/>
</dbReference>
<dbReference type="GO" id="GO:0006355">
    <property type="term" value="P:regulation of DNA-templated transcription"/>
    <property type="evidence" value="ECO:0007669"/>
    <property type="project" value="InterPro"/>
</dbReference>
<dbReference type="GO" id="GO:0003677">
    <property type="term" value="F:DNA binding"/>
    <property type="evidence" value="ECO:0007669"/>
    <property type="project" value="UniProtKB-KW"/>
</dbReference>
<keyword evidence="3" id="KW-0067">ATP-binding</keyword>
<dbReference type="InterPro" id="IPR011006">
    <property type="entry name" value="CheY-like_superfamily"/>
</dbReference>
<dbReference type="SUPFAM" id="SSF52540">
    <property type="entry name" value="P-loop containing nucleoside triphosphate hydrolases"/>
    <property type="match status" value="1"/>
</dbReference>
<feature type="domain" description="Sigma-54 factor interaction" evidence="9">
    <location>
        <begin position="138"/>
        <end position="367"/>
    </location>
</feature>
<dbReference type="Gene3D" id="1.10.8.60">
    <property type="match status" value="1"/>
</dbReference>
<evidence type="ECO:0000256" key="8">
    <source>
        <dbReference type="PROSITE-ProRule" id="PRU00169"/>
    </source>
</evidence>
<dbReference type="GO" id="GO:0000160">
    <property type="term" value="P:phosphorelay signal transduction system"/>
    <property type="evidence" value="ECO:0007669"/>
    <property type="project" value="UniProtKB-KW"/>
</dbReference>
<accession>A0A2S4HEF8</accession>
<name>A0A2S4HEF8_9GAMM</name>
<feature type="modified residue" description="4-aspartylphosphate" evidence="8">
    <location>
        <position position="57"/>
    </location>
</feature>
<protein>
    <submittedName>
        <fullName evidence="11">Two-component system response regulator GlrR</fullName>
    </submittedName>
</protein>
<evidence type="ECO:0000256" key="1">
    <source>
        <dbReference type="ARBA" id="ARBA00022553"/>
    </source>
</evidence>
<dbReference type="InterPro" id="IPR003593">
    <property type="entry name" value="AAA+_ATPase"/>
</dbReference>
<evidence type="ECO:0000256" key="2">
    <source>
        <dbReference type="ARBA" id="ARBA00022741"/>
    </source>
</evidence>
<dbReference type="InterPro" id="IPR025943">
    <property type="entry name" value="Sigma_54_int_dom_ATP-bd_2"/>
</dbReference>
<keyword evidence="4" id="KW-0902">Two-component regulatory system</keyword>
<dbReference type="Gene3D" id="3.40.50.2300">
    <property type="match status" value="1"/>
</dbReference>
<evidence type="ECO:0000256" key="6">
    <source>
        <dbReference type="ARBA" id="ARBA00023125"/>
    </source>
</evidence>
<dbReference type="Pfam" id="PF25601">
    <property type="entry name" value="AAA_lid_14"/>
    <property type="match status" value="1"/>
</dbReference>
<evidence type="ECO:0000256" key="4">
    <source>
        <dbReference type="ARBA" id="ARBA00023012"/>
    </source>
</evidence>
<comment type="caution">
    <text evidence="11">The sequence shown here is derived from an EMBL/GenBank/DDBJ whole genome shotgun (WGS) entry which is preliminary data.</text>
</comment>
<dbReference type="InterPro" id="IPR058031">
    <property type="entry name" value="AAA_lid_NorR"/>
</dbReference>
<dbReference type="PROSITE" id="PS00676">
    <property type="entry name" value="SIGMA54_INTERACT_2"/>
    <property type="match status" value="1"/>
</dbReference>
<dbReference type="InterPro" id="IPR027417">
    <property type="entry name" value="P-loop_NTPase"/>
</dbReference>
<keyword evidence="2" id="KW-0547">Nucleotide-binding</keyword>
<dbReference type="SUPFAM" id="SSF46689">
    <property type="entry name" value="Homeodomain-like"/>
    <property type="match status" value="1"/>
</dbReference>
<evidence type="ECO:0000259" key="10">
    <source>
        <dbReference type="PROSITE" id="PS50110"/>
    </source>
</evidence>
<dbReference type="PROSITE" id="PS00675">
    <property type="entry name" value="SIGMA54_INTERACT_1"/>
    <property type="match status" value="1"/>
</dbReference>
<sequence length="456" mass="49975">MNTDKRIRVLLVDDDPGVLQLLSMRLEALNFEVICADGGETAMAKLQTESANIVISDLRMDGMDGIELFEKIQHRYPSIPVIVLTAHGSIKEAVSATQKGVFSFLTKPVDKDELLSSIQQALNLNSHSPADQSSSDNIITCSANMQQLLEQTKLLAKSDINIMIRGESGTGKELLASALQSLSARADQPYIAINCSAIPAELLESELFGHVKGAFTGANRDNKGLFASADGGTVFLDEIGDMPAPLQVKLLRVLQEQKIRPVGSNEDINIDVRVLSATHQHLEDAISEGRFREDLYYRLNVASLSLPALRERRADIPLLAKHFLESIAQRTSGTAKKFSPAALHALMSYDWPGNIRQLSNIVEQLAALAPAAIIGEAQVIAALPQSTITTQEIPPLAEARKKFEREYLEQILLQTQGNVTDAARQAGRNRSDFHKLIKKHQLNPDILRNAKKVGKL</sequence>
<dbReference type="AlphaFoldDB" id="A0A2S4HEF8"/>
<dbReference type="FunFam" id="3.40.50.2300:FF:000018">
    <property type="entry name" value="DNA-binding transcriptional regulator NtrC"/>
    <property type="match status" value="1"/>
</dbReference>
<keyword evidence="5" id="KW-0805">Transcription regulation</keyword>
<evidence type="ECO:0000259" key="9">
    <source>
        <dbReference type="PROSITE" id="PS50045"/>
    </source>
</evidence>
<dbReference type="Proteomes" id="UP000237222">
    <property type="component" value="Unassembled WGS sequence"/>
</dbReference>
<dbReference type="Gene3D" id="3.40.50.300">
    <property type="entry name" value="P-loop containing nucleotide triphosphate hydrolases"/>
    <property type="match status" value="1"/>
</dbReference>
<dbReference type="InterPro" id="IPR025662">
    <property type="entry name" value="Sigma_54_int_dom_ATP-bd_1"/>
</dbReference>
<evidence type="ECO:0000256" key="3">
    <source>
        <dbReference type="ARBA" id="ARBA00022840"/>
    </source>
</evidence>
<dbReference type="PROSITE" id="PS50045">
    <property type="entry name" value="SIGMA54_INTERACT_4"/>
    <property type="match status" value="1"/>
</dbReference>
<proteinExistence type="predicted"/>
<keyword evidence="6" id="KW-0238">DNA-binding</keyword>
<evidence type="ECO:0000313" key="11">
    <source>
        <dbReference type="EMBL" id="POP52372.1"/>
    </source>
</evidence>
<dbReference type="OrthoDB" id="9804019at2"/>
<dbReference type="InterPro" id="IPR009057">
    <property type="entry name" value="Homeodomain-like_sf"/>
</dbReference>
<dbReference type="PANTHER" id="PTHR32071:SF116">
    <property type="entry name" value="TRANSCRIPTIONAL REGULATORY PROTEIN GLRR"/>
    <property type="match status" value="1"/>
</dbReference>
<evidence type="ECO:0000256" key="7">
    <source>
        <dbReference type="ARBA" id="ARBA00023163"/>
    </source>
</evidence>
<evidence type="ECO:0000256" key="5">
    <source>
        <dbReference type="ARBA" id="ARBA00023015"/>
    </source>
</evidence>
<dbReference type="Pfam" id="PF00158">
    <property type="entry name" value="Sigma54_activat"/>
    <property type="match status" value="1"/>
</dbReference>
<dbReference type="InterPro" id="IPR001789">
    <property type="entry name" value="Sig_transdc_resp-reg_receiver"/>
</dbReference>
<dbReference type="SMART" id="SM00382">
    <property type="entry name" value="AAA"/>
    <property type="match status" value="1"/>
</dbReference>
<evidence type="ECO:0000313" key="12">
    <source>
        <dbReference type="Proteomes" id="UP000237222"/>
    </source>
</evidence>
<dbReference type="Gene3D" id="1.10.10.60">
    <property type="entry name" value="Homeodomain-like"/>
    <property type="match status" value="1"/>
</dbReference>
<dbReference type="SMART" id="SM00448">
    <property type="entry name" value="REC"/>
    <property type="match status" value="1"/>
</dbReference>
<dbReference type="PANTHER" id="PTHR32071">
    <property type="entry name" value="TRANSCRIPTIONAL REGULATORY PROTEIN"/>
    <property type="match status" value="1"/>
</dbReference>
<dbReference type="FunFam" id="3.40.50.300:FF:000006">
    <property type="entry name" value="DNA-binding transcriptional regulator NtrC"/>
    <property type="match status" value="1"/>
</dbReference>
<keyword evidence="1 8" id="KW-0597">Phosphoprotein</keyword>
<feature type="domain" description="Response regulatory" evidence="10">
    <location>
        <begin position="8"/>
        <end position="122"/>
    </location>
</feature>
<dbReference type="SUPFAM" id="SSF52172">
    <property type="entry name" value="CheY-like"/>
    <property type="match status" value="1"/>
</dbReference>
<dbReference type="RefSeq" id="WP_103684831.1">
    <property type="nucleotide sequence ID" value="NZ_PQGG01000029.1"/>
</dbReference>
<dbReference type="PROSITE" id="PS00688">
    <property type="entry name" value="SIGMA54_INTERACT_3"/>
    <property type="match status" value="1"/>
</dbReference>
<dbReference type="PROSITE" id="PS50110">
    <property type="entry name" value="RESPONSE_REGULATORY"/>
    <property type="match status" value="1"/>
</dbReference>
<keyword evidence="7" id="KW-0804">Transcription</keyword>
<gene>
    <name evidence="11" type="ORF">C0068_12625</name>
</gene>
<dbReference type="InterPro" id="IPR025944">
    <property type="entry name" value="Sigma_54_int_dom_CS"/>
</dbReference>
<organism evidence="11 12">
    <name type="scientific">Zhongshania marina</name>
    <dbReference type="NCBI Taxonomy" id="2304603"/>
    <lineage>
        <taxon>Bacteria</taxon>
        <taxon>Pseudomonadati</taxon>
        <taxon>Pseudomonadota</taxon>
        <taxon>Gammaproteobacteria</taxon>
        <taxon>Cellvibrionales</taxon>
        <taxon>Spongiibacteraceae</taxon>
        <taxon>Zhongshania</taxon>
    </lineage>
</organism>
<dbReference type="GO" id="GO:0005524">
    <property type="term" value="F:ATP binding"/>
    <property type="evidence" value="ECO:0007669"/>
    <property type="project" value="UniProtKB-KW"/>
</dbReference>
<dbReference type="CDD" id="cd00009">
    <property type="entry name" value="AAA"/>
    <property type="match status" value="1"/>
</dbReference>
<dbReference type="InterPro" id="IPR002078">
    <property type="entry name" value="Sigma_54_int"/>
</dbReference>
<dbReference type="EMBL" id="PQGG01000029">
    <property type="protein sequence ID" value="POP52372.1"/>
    <property type="molecule type" value="Genomic_DNA"/>
</dbReference>
<reference evidence="11 12" key="1">
    <citation type="submission" date="2018-01" db="EMBL/GenBank/DDBJ databases">
        <authorList>
            <person name="Yu X.-D."/>
        </authorList>
    </citation>
    <scope>NUCLEOTIDE SEQUENCE [LARGE SCALE GENOMIC DNA]</scope>
    <source>
        <strain evidence="11 12">ZX-21</strain>
    </source>
</reference>